<gene>
    <name evidence="7" type="ORF">A2938_02490</name>
</gene>
<keyword evidence="4 5" id="KW-0720">Serine protease</keyword>
<dbReference type="GO" id="GO:0007165">
    <property type="term" value="P:signal transduction"/>
    <property type="evidence" value="ECO:0007669"/>
    <property type="project" value="TreeGrafter"/>
</dbReference>
<accession>A0A1G2NFN6</accession>
<protein>
    <recommendedName>
        <fullName evidence="6">PDZ domain-containing protein</fullName>
    </recommendedName>
</protein>
<dbReference type="Pfam" id="PF00595">
    <property type="entry name" value="PDZ"/>
    <property type="match status" value="1"/>
</dbReference>
<dbReference type="InterPro" id="IPR055210">
    <property type="entry name" value="CtpA/B_N"/>
</dbReference>
<dbReference type="InterPro" id="IPR029045">
    <property type="entry name" value="ClpP/crotonase-like_dom_sf"/>
</dbReference>
<dbReference type="CDD" id="cd06782">
    <property type="entry name" value="cpPDZ_CPP-like"/>
    <property type="match status" value="1"/>
</dbReference>
<dbReference type="Pfam" id="PF03572">
    <property type="entry name" value="Peptidase_S41"/>
    <property type="match status" value="1"/>
</dbReference>
<evidence type="ECO:0000256" key="3">
    <source>
        <dbReference type="ARBA" id="ARBA00022801"/>
    </source>
</evidence>
<dbReference type="SUPFAM" id="SSF50156">
    <property type="entry name" value="PDZ domain-like"/>
    <property type="match status" value="1"/>
</dbReference>
<dbReference type="InterPro" id="IPR004447">
    <property type="entry name" value="Peptidase_S41A"/>
</dbReference>
<dbReference type="Gene3D" id="3.90.226.10">
    <property type="entry name" value="2-enoyl-CoA Hydratase, Chain A, domain 1"/>
    <property type="match status" value="1"/>
</dbReference>
<dbReference type="GO" id="GO:0030288">
    <property type="term" value="C:outer membrane-bounded periplasmic space"/>
    <property type="evidence" value="ECO:0007669"/>
    <property type="project" value="TreeGrafter"/>
</dbReference>
<dbReference type="GO" id="GO:0008236">
    <property type="term" value="F:serine-type peptidase activity"/>
    <property type="evidence" value="ECO:0007669"/>
    <property type="project" value="UniProtKB-KW"/>
</dbReference>
<evidence type="ECO:0000313" key="8">
    <source>
        <dbReference type="Proteomes" id="UP000177797"/>
    </source>
</evidence>
<evidence type="ECO:0000256" key="1">
    <source>
        <dbReference type="ARBA" id="ARBA00009179"/>
    </source>
</evidence>
<dbReference type="FunFam" id="2.30.42.10:FF:000063">
    <property type="entry name" value="Peptidase, S41 family"/>
    <property type="match status" value="1"/>
</dbReference>
<comment type="caution">
    <text evidence="7">The sequence shown here is derived from an EMBL/GenBank/DDBJ whole genome shotgun (WGS) entry which is preliminary data.</text>
</comment>
<keyword evidence="3 5" id="KW-0378">Hydrolase</keyword>
<organism evidence="7 8">
    <name type="scientific">Candidatus Taylorbacteria bacterium RIFCSPLOWO2_01_FULL_48_100</name>
    <dbReference type="NCBI Taxonomy" id="1802322"/>
    <lineage>
        <taxon>Bacteria</taxon>
        <taxon>Candidatus Tayloriibacteriota</taxon>
    </lineage>
</organism>
<dbReference type="GO" id="GO:0006508">
    <property type="term" value="P:proteolysis"/>
    <property type="evidence" value="ECO:0007669"/>
    <property type="project" value="UniProtKB-KW"/>
</dbReference>
<reference evidence="7 8" key="1">
    <citation type="journal article" date="2016" name="Nat. Commun.">
        <title>Thousands of microbial genomes shed light on interconnected biogeochemical processes in an aquifer system.</title>
        <authorList>
            <person name="Anantharaman K."/>
            <person name="Brown C.T."/>
            <person name="Hug L.A."/>
            <person name="Sharon I."/>
            <person name="Castelle C.J."/>
            <person name="Probst A.J."/>
            <person name="Thomas B.C."/>
            <person name="Singh A."/>
            <person name="Wilkins M.J."/>
            <person name="Karaoz U."/>
            <person name="Brodie E.L."/>
            <person name="Williams K.H."/>
            <person name="Hubbard S.S."/>
            <person name="Banfield J.F."/>
        </authorList>
    </citation>
    <scope>NUCLEOTIDE SEQUENCE [LARGE SCALE GENOMIC DNA]</scope>
</reference>
<dbReference type="SUPFAM" id="SSF52096">
    <property type="entry name" value="ClpP/crotonase"/>
    <property type="match status" value="1"/>
</dbReference>
<dbReference type="EMBL" id="MHSA01000016">
    <property type="protein sequence ID" value="OHA34152.1"/>
    <property type="molecule type" value="Genomic_DNA"/>
</dbReference>
<evidence type="ECO:0000259" key="6">
    <source>
        <dbReference type="PROSITE" id="PS50106"/>
    </source>
</evidence>
<dbReference type="Gene3D" id="2.30.42.10">
    <property type="match status" value="1"/>
</dbReference>
<dbReference type="PANTHER" id="PTHR32060">
    <property type="entry name" value="TAIL-SPECIFIC PROTEASE"/>
    <property type="match status" value="1"/>
</dbReference>
<proteinExistence type="inferred from homology"/>
<comment type="similarity">
    <text evidence="1 5">Belongs to the peptidase S41A family.</text>
</comment>
<dbReference type="InterPro" id="IPR036034">
    <property type="entry name" value="PDZ_sf"/>
</dbReference>
<evidence type="ECO:0000256" key="4">
    <source>
        <dbReference type="ARBA" id="ARBA00022825"/>
    </source>
</evidence>
<dbReference type="PROSITE" id="PS50106">
    <property type="entry name" value="PDZ"/>
    <property type="match status" value="1"/>
</dbReference>
<dbReference type="GO" id="GO:0004175">
    <property type="term" value="F:endopeptidase activity"/>
    <property type="evidence" value="ECO:0007669"/>
    <property type="project" value="TreeGrafter"/>
</dbReference>
<sequence>MGRMEKRKMSGALYAFVLVAAAALFFAGAKFGETRRPAIERVEGLANKEDGMPAAIVDFAPFWKAWNILNERYVGNATTTAQEKVWGAIEGLAASLEDPYTVFMPPEEAALFDSEIQGNFEGVGMEIDSREGVIVIVAPLKGTPAAAAGLQPGDKIIKINDTVTTGLKTEQAVKIIRGKKGTTVRLTIIRNDKRAPFEVSVVRDIITIPTIDTEVKTAPKKAGDTATTTAQETDAAKNGVFVIRLYNFSSAAPQMFRDALRDFIVSRSNKMIIDLRGNPGGFLEVAVDLASFFLPAGETVATEDHGEKGGSRVYRSRGYDVFNKNLKMIILVNAGSASASEIMAGALREHGVAKLVGVKTFGKGSVQELVKVTPDTSLKVTIARWLTPNGVSISKNGLTPDVEVAMTQEDIEKGRDPQMDKAIELLNK</sequence>
<dbReference type="PANTHER" id="PTHR32060:SF30">
    <property type="entry name" value="CARBOXY-TERMINAL PROCESSING PROTEASE CTPA"/>
    <property type="match status" value="1"/>
</dbReference>
<dbReference type="CDD" id="cd07560">
    <property type="entry name" value="Peptidase_S41_CPP"/>
    <property type="match status" value="1"/>
</dbReference>
<dbReference type="AlphaFoldDB" id="A0A1G2NFN6"/>
<feature type="domain" description="PDZ" evidence="6">
    <location>
        <begin position="113"/>
        <end position="177"/>
    </location>
</feature>
<dbReference type="Proteomes" id="UP000177797">
    <property type="component" value="Unassembled WGS sequence"/>
</dbReference>
<dbReference type="SMART" id="SM00245">
    <property type="entry name" value="TSPc"/>
    <property type="match status" value="1"/>
</dbReference>
<dbReference type="NCBIfam" id="TIGR00225">
    <property type="entry name" value="prc"/>
    <property type="match status" value="1"/>
</dbReference>
<dbReference type="InterPro" id="IPR005151">
    <property type="entry name" value="Tail-specific_protease"/>
</dbReference>
<evidence type="ECO:0000256" key="5">
    <source>
        <dbReference type="RuleBase" id="RU004404"/>
    </source>
</evidence>
<dbReference type="InterPro" id="IPR001478">
    <property type="entry name" value="PDZ"/>
</dbReference>
<evidence type="ECO:0000256" key="2">
    <source>
        <dbReference type="ARBA" id="ARBA00022670"/>
    </source>
</evidence>
<dbReference type="Gene3D" id="3.30.750.44">
    <property type="match status" value="1"/>
</dbReference>
<dbReference type="Pfam" id="PF22694">
    <property type="entry name" value="CtpB_N-like"/>
    <property type="match status" value="1"/>
</dbReference>
<evidence type="ECO:0000313" key="7">
    <source>
        <dbReference type="EMBL" id="OHA34152.1"/>
    </source>
</evidence>
<dbReference type="SMART" id="SM00228">
    <property type="entry name" value="PDZ"/>
    <property type="match status" value="1"/>
</dbReference>
<name>A0A1G2NFN6_9BACT</name>
<keyword evidence="2 5" id="KW-0645">Protease</keyword>